<keyword evidence="2" id="KW-1185">Reference proteome</keyword>
<protein>
    <recommendedName>
        <fullName evidence="3">ArsR family transcriptional regulator</fullName>
    </recommendedName>
</protein>
<gene>
    <name evidence="1" type="ORF">AUC44_10120</name>
</gene>
<dbReference type="RefSeq" id="WP_062158521.1">
    <property type="nucleotide sequence ID" value="NZ_CP013910.1"/>
</dbReference>
<reference evidence="1 2" key="1">
    <citation type="submission" date="2015-12" db="EMBL/GenBank/DDBJ databases">
        <authorList>
            <person name="Kim M.K."/>
            <person name="Srinivasan S."/>
            <person name="Lee J.-J."/>
            <person name="Kim K."/>
        </authorList>
    </citation>
    <scope>NUCLEOTIDE SEQUENCE [LARGE SCALE GENOMIC DNA]</scope>
    <source>
        <strain evidence="1 2">BM2</strain>
    </source>
</reference>
<proteinExistence type="predicted"/>
<evidence type="ECO:0000313" key="2">
    <source>
        <dbReference type="Proteomes" id="UP000060071"/>
    </source>
</evidence>
<dbReference type="Gene3D" id="1.10.10.10">
    <property type="entry name" value="Winged helix-like DNA-binding domain superfamily/Winged helix DNA-binding domain"/>
    <property type="match status" value="1"/>
</dbReference>
<dbReference type="InterPro" id="IPR036390">
    <property type="entry name" value="WH_DNA-bd_sf"/>
</dbReference>
<dbReference type="InterPro" id="IPR036388">
    <property type="entry name" value="WH-like_DNA-bd_sf"/>
</dbReference>
<sequence length="197" mass="21728">MPPHRITTAAAAALLTQVDTAQLLKPFMRSEQTVAAAARELGVPFKRLHHAVGRFVAAGLLTVTGQRARRGRPMTTYRAVSDTFEVDVAALSLADRERTFGDGYWNRRVLDRMARAAHDVQVIHVHLNDQGGLVIQHGPESQPAAPGALWQLRTATLRLTPQEARDLQRDLEAVIATYSGREEGQRVGLRVDLLDLN</sequence>
<dbReference type="Proteomes" id="UP000060071">
    <property type="component" value="Chromosome"/>
</dbReference>
<dbReference type="SUPFAM" id="SSF46785">
    <property type="entry name" value="Winged helix' DNA-binding domain"/>
    <property type="match status" value="1"/>
</dbReference>
<dbReference type="EMBL" id="CP013910">
    <property type="protein sequence ID" value="ALW89211.1"/>
    <property type="molecule type" value="Genomic_DNA"/>
</dbReference>
<evidence type="ECO:0000313" key="1">
    <source>
        <dbReference type="EMBL" id="ALW89211.1"/>
    </source>
</evidence>
<name>A0ABM5X6G4_9DEIO</name>
<evidence type="ECO:0008006" key="3">
    <source>
        <dbReference type="Google" id="ProtNLM"/>
    </source>
</evidence>
<organism evidence="1 2">
    <name type="scientific">Deinococcus actinosclerus</name>
    <dbReference type="NCBI Taxonomy" id="1768108"/>
    <lineage>
        <taxon>Bacteria</taxon>
        <taxon>Thermotogati</taxon>
        <taxon>Deinococcota</taxon>
        <taxon>Deinococci</taxon>
        <taxon>Deinococcales</taxon>
        <taxon>Deinococcaceae</taxon>
        <taxon>Deinococcus</taxon>
    </lineage>
</organism>
<accession>A0ABM5X6G4</accession>